<comment type="caution">
    <text evidence="1">The sequence shown here is derived from an EMBL/GenBank/DDBJ whole genome shotgun (WGS) entry which is preliminary data.</text>
</comment>
<evidence type="ECO:0000313" key="1">
    <source>
        <dbReference type="EMBL" id="GGC88290.1"/>
    </source>
</evidence>
<protein>
    <submittedName>
        <fullName evidence="1">Uncharacterized protein</fullName>
    </submittedName>
</protein>
<dbReference type="RefSeq" id="WP_088271235.1">
    <property type="nucleotide sequence ID" value="NZ_BMKI01000003.1"/>
</dbReference>
<name>A0ABQ1NZS6_9ENTE</name>
<gene>
    <name evidence="1" type="ORF">GCM10011573_17370</name>
</gene>
<sequence length="92" mass="10645">MEIKLMMDISGFNLSMIEQIEARLVPEIVDSLSDTFEGGSILEFRNYALNEMKKYDVGESVKNKIKKEIDNRVEFMQITDLPRPKMINKGDD</sequence>
<keyword evidence="2" id="KW-1185">Reference proteome</keyword>
<reference evidence="2" key="1">
    <citation type="journal article" date="2019" name="Int. J. Syst. Evol. Microbiol.">
        <title>The Global Catalogue of Microorganisms (GCM) 10K type strain sequencing project: providing services to taxonomists for standard genome sequencing and annotation.</title>
        <authorList>
            <consortium name="The Broad Institute Genomics Platform"/>
            <consortium name="The Broad Institute Genome Sequencing Center for Infectious Disease"/>
            <person name="Wu L."/>
            <person name="Ma J."/>
        </authorList>
    </citation>
    <scope>NUCLEOTIDE SEQUENCE [LARGE SCALE GENOMIC DNA]</scope>
    <source>
        <strain evidence="2">CGMCC 1.15942</strain>
    </source>
</reference>
<organism evidence="1 2">
    <name type="scientific">Enterococcus wangshanyuanii</name>
    <dbReference type="NCBI Taxonomy" id="2005703"/>
    <lineage>
        <taxon>Bacteria</taxon>
        <taxon>Bacillati</taxon>
        <taxon>Bacillota</taxon>
        <taxon>Bacilli</taxon>
        <taxon>Lactobacillales</taxon>
        <taxon>Enterococcaceae</taxon>
        <taxon>Enterococcus</taxon>
    </lineage>
</organism>
<dbReference type="EMBL" id="BMKI01000003">
    <property type="protein sequence ID" value="GGC88290.1"/>
    <property type="molecule type" value="Genomic_DNA"/>
</dbReference>
<evidence type="ECO:0000313" key="2">
    <source>
        <dbReference type="Proteomes" id="UP000630615"/>
    </source>
</evidence>
<dbReference type="Proteomes" id="UP000630615">
    <property type="component" value="Unassembled WGS sequence"/>
</dbReference>
<accession>A0ABQ1NZS6</accession>
<proteinExistence type="predicted"/>